<evidence type="ECO:0000259" key="7">
    <source>
        <dbReference type="PROSITE" id="PS50011"/>
    </source>
</evidence>
<dbReference type="PANTHER" id="PTHR27003:SF471">
    <property type="entry name" value="VASCULAR ENDOTHELIAL GROWTH FACTOR RECEPTOR 2 (VEGFR2)-RELATED"/>
    <property type="match status" value="1"/>
</dbReference>
<dbReference type="PROSITE" id="PS00108">
    <property type="entry name" value="PROTEIN_KINASE_ST"/>
    <property type="match status" value="1"/>
</dbReference>
<feature type="domain" description="Protein kinase" evidence="7">
    <location>
        <begin position="320"/>
        <end position="593"/>
    </location>
</feature>
<keyword evidence="1" id="KW-0723">Serine/threonine-protein kinase</keyword>
<evidence type="ECO:0000256" key="1">
    <source>
        <dbReference type="ARBA" id="ARBA00022527"/>
    </source>
</evidence>
<protein>
    <recommendedName>
        <fullName evidence="7">Protein kinase domain-containing protein</fullName>
    </recommendedName>
</protein>
<evidence type="ECO:0000256" key="5">
    <source>
        <dbReference type="ARBA" id="ARBA00022840"/>
    </source>
</evidence>
<dbReference type="GO" id="GO:0004674">
    <property type="term" value="F:protein serine/threonine kinase activity"/>
    <property type="evidence" value="ECO:0007669"/>
    <property type="project" value="UniProtKB-KW"/>
</dbReference>
<dbReference type="Gene3D" id="1.10.510.10">
    <property type="entry name" value="Transferase(Phosphotransferase) domain 1"/>
    <property type="match status" value="2"/>
</dbReference>
<feature type="domain" description="Protein kinase" evidence="7">
    <location>
        <begin position="1"/>
        <end position="297"/>
    </location>
</feature>
<sequence>MECMISSSGHYTLYRAALSHFDEENPNIGAIKRISSGQDIYGKEEFHREIEMLTTIKHHAIATLLGYFAEGSEMVLLINNVDNGLLSSYLGNENAHCSLTWEKRLKICIDVAHALNYLHSEIEDQKRIINRYISSSSIGLDENWGAKIIEFGFSIFLPPNHDDKGLYHGKPCGAEYFADPEYLRTGYLTRKSDVYSFGVVLLEMLCGRPAHDIIYFMDGHKGLAYVARQCFRMGTLENMIDPTIKEETSENNFVLNKGPNKDSLHTFMEIAYYCVDEVEHYRPTMKEVVEELEKALLLQKNNKDNPRISLEDIRLATQNFHVDNYIGRGGFGKVYKGNCQYGDRVEPVVAKQLDKQSDQGEQQFLSELQILMEYKHENVIGLVGYCDEQGEKVIVYEYASRRSLDRYLNAPYLTWMQRLNICIEVASALDFLHRGVGKQSKVVHRDIKTENILLNHDWKAKLGDFGLSLISPKSDYIIDSVCGTLGYLDPVYKKLQFLSIESDIYSFGVVLFEILCGRSTFVIHKHEGHYLPDFIKNKFEERKHDEVVFEPIKKQIEPRSLNTFQKIAYQCLRHERAQRPTAKEVLIQLKKALEFQVSYYSFRKVEFFMVTLICIRQKRFSW</sequence>
<dbReference type="InterPro" id="IPR000719">
    <property type="entry name" value="Prot_kinase_dom"/>
</dbReference>
<dbReference type="SUPFAM" id="SSF56112">
    <property type="entry name" value="Protein kinase-like (PK-like)"/>
    <property type="match status" value="2"/>
</dbReference>
<dbReference type="SMART" id="SM00220">
    <property type="entry name" value="S_TKc"/>
    <property type="match status" value="1"/>
</dbReference>
<proteinExistence type="predicted"/>
<evidence type="ECO:0000256" key="3">
    <source>
        <dbReference type="ARBA" id="ARBA00022741"/>
    </source>
</evidence>
<dbReference type="InterPro" id="IPR011009">
    <property type="entry name" value="Kinase-like_dom_sf"/>
</dbReference>
<name>A0A251V702_HELAN</name>
<dbReference type="PROSITE" id="PS50011">
    <property type="entry name" value="PROTEIN_KINASE_DOM"/>
    <property type="match status" value="2"/>
</dbReference>
<dbReference type="Proteomes" id="UP000215914">
    <property type="component" value="Chromosome 3"/>
</dbReference>
<dbReference type="EMBL" id="CM007892">
    <property type="protein sequence ID" value="OTG30732.1"/>
    <property type="molecule type" value="Genomic_DNA"/>
</dbReference>
<dbReference type="PANTHER" id="PTHR27003">
    <property type="entry name" value="OS07G0166700 PROTEIN"/>
    <property type="match status" value="1"/>
</dbReference>
<dbReference type="PROSITE" id="PS00107">
    <property type="entry name" value="PROTEIN_KINASE_ATP"/>
    <property type="match status" value="1"/>
</dbReference>
<dbReference type="GO" id="GO:0004714">
    <property type="term" value="F:transmembrane receptor protein tyrosine kinase activity"/>
    <property type="evidence" value="ECO:0007669"/>
    <property type="project" value="InterPro"/>
</dbReference>
<dbReference type="InterPro" id="IPR001245">
    <property type="entry name" value="Ser-Thr/Tyr_kinase_cat_dom"/>
</dbReference>
<dbReference type="Gene3D" id="3.30.200.20">
    <property type="entry name" value="Phosphorylase Kinase, domain 1"/>
    <property type="match status" value="2"/>
</dbReference>
<dbReference type="Gramene" id="mRNA:HanXRQr2_Chr03g0094691">
    <property type="protein sequence ID" value="mRNA:HanXRQr2_Chr03g0094691"/>
    <property type="gene ID" value="HanXRQr2_Chr03g0094691"/>
</dbReference>
<reference evidence="8 10" key="1">
    <citation type="journal article" date="2017" name="Nature">
        <title>The sunflower genome provides insights into oil metabolism, flowering and Asterid evolution.</title>
        <authorList>
            <person name="Badouin H."/>
            <person name="Gouzy J."/>
            <person name="Grassa C.J."/>
            <person name="Murat F."/>
            <person name="Staton S.E."/>
            <person name="Cottret L."/>
            <person name="Lelandais-Briere C."/>
            <person name="Owens G.L."/>
            <person name="Carrere S."/>
            <person name="Mayjonade B."/>
            <person name="Legrand L."/>
            <person name="Gill N."/>
            <person name="Kane N.C."/>
            <person name="Bowers J.E."/>
            <person name="Hubner S."/>
            <person name="Bellec A."/>
            <person name="Berard A."/>
            <person name="Berges H."/>
            <person name="Blanchet N."/>
            <person name="Boniface M.C."/>
            <person name="Brunel D."/>
            <person name="Catrice O."/>
            <person name="Chaidir N."/>
            <person name="Claudel C."/>
            <person name="Donnadieu C."/>
            <person name="Faraut T."/>
            <person name="Fievet G."/>
            <person name="Helmstetter N."/>
            <person name="King M."/>
            <person name="Knapp S.J."/>
            <person name="Lai Z."/>
            <person name="Le Paslier M.C."/>
            <person name="Lippi Y."/>
            <person name="Lorenzon L."/>
            <person name="Mandel J.R."/>
            <person name="Marage G."/>
            <person name="Marchand G."/>
            <person name="Marquand E."/>
            <person name="Bret-Mestries E."/>
            <person name="Morien E."/>
            <person name="Nambeesan S."/>
            <person name="Nguyen T."/>
            <person name="Pegot-Espagnet P."/>
            <person name="Pouilly N."/>
            <person name="Raftis F."/>
            <person name="Sallet E."/>
            <person name="Schiex T."/>
            <person name="Thomas J."/>
            <person name="Vandecasteele C."/>
            <person name="Vares D."/>
            <person name="Vear F."/>
            <person name="Vautrin S."/>
            <person name="Crespi M."/>
            <person name="Mangin B."/>
            <person name="Burke J.M."/>
            <person name="Salse J."/>
            <person name="Munos S."/>
            <person name="Vincourt P."/>
            <person name="Rieseberg L.H."/>
            <person name="Langlade N.B."/>
        </authorList>
    </citation>
    <scope>NUCLEOTIDE SEQUENCE [LARGE SCALE GENOMIC DNA]</scope>
    <source>
        <strain evidence="10">cv. SF193</strain>
        <tissue evidence="8">Leaves</tissue>
    </source>
</reference>
<dbReference type="Pfam" id="PF00069">
    <property type="entry name" value="Pkinase"/>
    <property type="match status" value="1"/>
</dbReference>
<gene>
    <name evidence="9" type="ORF">HannXRQ_Chr03g0067741</name>
    <name evidence="8" type="ORF">HanXRQr2_Chr03g0094691</name>
</gene>
<dbReference type="FunFam" id="3.30.200.20:FF:000039">
    <property type="entry name" value="receptor-like protein kinase FERONIA"/>
    <property type="match status" value="1"/>
</dbReference>
<reference evidence="8" key="3">
    <citation type="submission" date="2020-06" db="EMBL/GenBank/DDBJ databases">
        <title>Helianthus annuus Genome sequencing and assembly Release 2.</title>
        <authorList>
            <person name="Gouzy J."/>
            <person name="Langlade N."/>
            <person name="Munos S."/>
        </authorList>
    </citation>
    <scope>NUCLEOTIDE SEQUENCE</scope>
    <source>
        <tissue evidence="8">Leaves</tissue>
    </source>
</reference>
<dbReference type="GO" id="GO:0005886">
    <property type="term" value="C:plasma membrane"/>
    <property type="evidence" value="ECO:0000318"/>
    <property type="project" value="GO_Central"/>
</dbReference>
<dbReference type="GO" id="GO:0005524">
    <property type="term" value="F:ATP binding"/>
    <property type="evidence" value="ECO:0007669"/>
    <property type="project" value="UniProtKB-UniRule"/>
</dbReference>
<dbReference type="InterPro" id="IPR008271">
    <property type="entry name" value="Ser/Thr_kinase_AS"/>
</dbReference>
<keyword evidence="10" id="KW-1185">Reference proteome</keyword>
<evidence type="ECO:0000313" key="9">
    <source>
        <dbReference type="EMBL" id="OTG30732.1"/>
    </source>
</evidence>
<evidence type="ECO:0000256" key="6">
    <source>
        <dbReference type="PROSITE-ProRule" id="PRU10141"/>
    </source>
</evidence>
<dbReference type="InParanoid" id="A0A251V702"/>
<dbReference type="EMBL" id="MNCJ02000318">
    <property type="protein sequence ID" value="KAF5813135.1"/>
    <property type="molecule type" value="Genomic_DNA"/>
</dbReference>
<dbReference type="InterPro" id="IPR017441">
    <property type="entry name" value="Protein_kinase_ATP_BS"/>
</dbReference>
<dbReference type="Pfam" id="PF07714">
    <property type="entry name" value="PK_Tyr_Ser-Thr"/>
    <property type="match status" value="1"/>
</dbReference>
<evidence type="ECO:0000313" key="8">
    <source>
        <dbReference type="EMBL" id="KAF5813135.1"/>
    </source>
</evidence>
<evidence type="ECO:0000256" key="4">
    <source>
        <dbReference type="ARBA" id="ARBA00022777"/>
    </source>
</evidence>
<dbReference type="AlphaFoldDB" id="A0A251V702"/>
<accession>A0A251V702</accession>
<keyword evidence="3 6" id="KW-0547">Nucleotide-binding</keyword>
<keyword evidence="5 6" id="KW-0067">ATP-binding</keyword>
<evidence type="ECO:0000313" key="10">
    <source>
        <dbReference type="Proteomes" id="UP000215914"/>
    </source>
</evidence>
<keyword evidence="4" id="KW-0418">Kinase</keyword>
<dbReference type="GO" id="GO:0004672">
    <property type="term" value="F:protein kinase activity"/>
    <property type="evidence" value="ECO:0000318"/>
    <property type="project" value="GO_Central"/>
</dbReference>
<keyword evidence="2 8" id="KW-0808">Transferase</keyword>
<evidence type="ECO:0000256" key="2">
    <source>
        <dbReference type="ARBA" id="ARBA00022679"/>
    </source>
</evidence>
<organism evidence="9 10">
    <name type="scientific">Helianthus annuus</name>
    <name type="common">Common sunflower</name>
    <dbReference type="NCBI Taxonomy" id="4232"/>
    <lineage>
        <taxon>Eukaryota</taxon>
        <taxon>Viridiplantae</taxon>
        <taxon>Streptophyta</taxon>
        <taxon>Embryophyta</taxon>
        <taxon>Tracheophyta</taxon>
        <taxon>Spermatophyta</taxon>
        <taxon>Magnoliopsida</taxon>
        <taxon>eudicotyledons</taxon>
        <taxon>Gunneridae</taxon>
        <taxon>Pentapetalae</taxon>
        <taxon>asterids</taxon>
        <taxon>campanulids</taxon>
        <taxon>Asterales</taxon>
        <taxon>Asteraceae</taxon>
        <taxon>Asteroideae</taxon>
        <taxon>Heliantheae alliance</taxon>
        <taxon>Heliantheae</taxon>
        <taxon>Helianthus</taxon>
    </lineage>
</organism>
<feature type="binding site" evidence="6">
    <location>
        <position position="351"/>
    </location>
    <ligand>
        <name>ATP</name>
        <dbReference type="ChEBI" id="CHEBI:30616"/>
    </ligand>
</feature>
<dbReference type="InterPro" id="IPR045272">
    <property type="entry name" value="ANXUR1/2-like"/>
</dbReference>
<reference evidence="9" key="2">
    <citation type="submission" date="2017-02" db="EMBL/GenBank/DDBJ databases">
        <title>Sunflower complete genome.</title>
        <authorList>
            <person name="Langlade N."/>
            <person name="Munos S."/>
        </authorList>
    </citation>
    <scope>NUCLEOTIDE SEQUENCE [LARGE SCALE GENOMIC DNA]</scope>
    <source>
        <tissue evidence="9">Leaves</tissue>
    </source>
</reference>